<dbReference type="AlphaFoldDB" id="A0A8R1EV63"/>
<evidence type="ECO:0000313" key="3">
    <source>
        <dbReference type="EnsemblMetazoa" id="CJA41723.1"/>
    </source>
</evidence>
<proteinExistence type="predicted"/>
<dbReference type="Proteomes" id="UP000005237">
    <property type="component" value="Unassembled WGS sequence"/>
</dbReference>
<evidence type="ECO:0000256" key="1">
    <source>
        <dbReference type="SAM" id="SignalP"/>
    </source>
</evidence>
<dbReference type="InterPro" id="IPR058721">
    <property type="entry name" value="NTF2_3"/>
</dbReference>
<evidence type="ECO:0000313" key="4">
    <source>
        <dbReference type="Proteomes" id="UP000005237"/>
    </source>
</evidence>
<feature type="domain" description="NTF2-like" evidence="2">
    <location>
        <begin position="30"/>
        <end position="137"/>
    </location>
</feature>
<protein>
    <recommendedName>
        <fullName evidence="2">NTF2-like domain-containing protein</fullName>
    </recommendedName>
</protein>
<sequence>MMQYLQLLVLSTLLFQALNATSFLYQPDSNEVVTNFLTDIAKAMEDENPIDYFFRDDFSYKGCSQKFNKVQVVGILNNLSAGTRFSFNLVHSKYLNDYLIEYRLSISARGEGFHVDLILSVENEIFQLVSGRAPDCGRNLFGSLAGDGSDVIVKELIAKVENAISSGKTSSFANFFTDDFLFRGCKGNYGKKHAVVGLMLASKSAKFHYISSKFIGKDQIEFQLGSKELSGFFNIRLIGNAWLLNSGKTTNC</sequence>
<name>A0A8R1EV63_CAEJA</name>
<feature type="chain" id="PRO_5035872349" description="NTF2-like domain-containing protein" evidence="1">
    <location>
        <begin position="21"/>
        <end position="252"/>
    </location>
</feature>
<feature type="domain" description="NTF2-like" evidence="2">
    <location>
        <begin position="151"/>
        <end position="252"/>
    </location>
</feature>
<keyword evidence="4" id="KW-1185">Reference proteome</keyword>
<accession>A0A8R1EV63</accession>
<dbReference type="EnsemblMetazoa" id="CJA41723.1">
    <property type="protein sequence ID" value="CJA41723.1"/>
    <property type="gene ID" value="WBGene00217571"/>
</dbReference>
<dbReference type="PANTHER" id="PTHR33940:SF1">
    <property type="entry name" value="APOLIPOPHORIN-RELATED"/>
    <property type="match status" value="1"/>
</dbReference>
<organism evidence="3 4">
    <name type="scientific">Caenorhabditis japonica</name>
    <dbReference type="NCBI Taxonomy" id="281687"/>
    <lineage>
        <taxon>Eukaryota</taxon>
        <taxon>Metazoa</taxon>
        <taxon>Ecdysozoa</taxon>
        <taxon>Nematoda</taxon>
        <taxon>Chromadorea</taxon>
        <taxon>Rhabditida</taxon>
        <taxon>Rhabditina</taxon>
        <taxon>Rhabditomorpha</taxon>
        <taxon>Rhabditoidea</taxon>
        <taxon>Rhabditidae</taxon>
        <taxon>Peloderinae</taxon>
        <taxon>Caenorhabditis</taxon>
    </lineage>
</organism>
<evidence type="ECO:0000259" key="2">
    <source>
        <dbReference type="Pfam" id="PF26530"/>
    </source>
</evidence>
<dbReference type="Pfam" id="PF26530">
    <property type="entry name" value="NTF2_3"/>
    <property type="match status" value="2"/>
</dbReference>
<feature type="signal peptide" evidence="1">
    <location>
        <begin position="1"/>
        <end position="20"/>
    </location>
</feature>
<dbReference type="PANTHER" id="PTHR33940">
    <property type="entry name" value="PROTEIN CBG13625"/>
    <property type="match status" value="1"/>
</dbReference>
<dbReference type="OMA" id="QCGRISA"/>
<reference evidence="3" key="2">
    <citation type="submission" date="2022-06" db="UniProtKB">
        <authorList>
            <consortium name="EnsemblMetazoa"/>
        </authorList>
    </citation>
    <scope>IDENTIFICATION</scope>
    <source>
        <strain evidence="3">DF5081</strain>
    </source>
</reference>
<keyword evidence="1" id="KW-0732">Signal</keyword>
<reference evidence="4" key="1">
    <citation type="submission" date="2010-08" db="EMBL/GenBank/DDBJ databases">
        <authorList>
            <consortium name="Caenorhabditis japonica Sequencing Consortium"/>
            <person name="Wilson R.K."/>
        </authorList>
    </citation>
    <scope>NUCLEOTIDE SEQUENCE [LARGE SCALE GENOMIC DNA]</scope>
    <source>
        <strain evidence="4">DF5081</strain>
    </source>
</reference>